<keyword evidence="3" id="KW-0539">Nucleus</keyword>
<proteinExistence type="inferred from homology"/>
<comment type="similarity">
    <text evidence="2">Belongs to the AMY1 family.</text>
</comment>
<protein>
    <recommendedName>
        <fullName evidence="7">c-Myc-binding protein</fullName>
    </recommendedName>
</protein>
<comment type="subcellular location">
    <subcellularLocation>
        <location evidence="1">Nucleus</location>
    </subcellularLocation>
</comment>
<reference evidence="5" key="1">
    <citation type="submission" date="2020-08" db="EMBL/GenBank/DDBJ databases">
        <title>Genome sequencing and assembly of the red palm weevil Rhynchophorus ferrugineus.</title>
        <authorList>
            <person name="Dias G.B."/>
            <person name="Bergman C.M."/>
            <person name="Manee M."/>
        </authorList>
    </citation>
    <scope>NUCLEOTIDE SEQUENCE</scope>
    <source>
        <strain evidence="5">AA-2017</strain>
        <tissue evidence="5">Whole larva</tissue>
    </source>
</reference>
<organism evidence="5 6">
    <name type="scientific">Rhynchophorus ferrugineus</name>
    <name type="common">Red palm weevil</name>
    <name type="synonym">Curculio ferrugineus</name>
    <dbReference type="NCBI Taxonomy" id="354439"/>
    <lineage>
        <taxon>Eukaryota</taxon>
        <taxon>Metazoa</taxon>
        <taxon>Ecdysozoa</taxon>
        <taxon>Arthropoda</taxon>
        <taxon>Hexapoda</taxon>
        <taxon>Insecta</taxon>
        <taxon>Pterygota</taxon>
        <taxon>Neoptera</taxon>
        <taxon>Endopterygota</taxon>
        <taxon>Coleoptera</taxon>
        <taxon>Polyphaga</taxon>
        <taxon>Cucujiformia</taxon>
        <taxon>Curculionidae</taxon>
        <taxon>Dryophthorinae</taxon>
        <taxon>Rhynchophorus</taxon>
    </lineage>
</organism>
<dbReference type="InterPro" id="IPR026060">
    <property type="entry name" value="AMY1"/>
</dbReference>
<dbReference type="EMBL" id="JAACXV010000086">
    <property type="protein sequence ID" value="KAF7283792.1"/>
    <property type="molecule type" value="Genomic_DNA"/>
</dbReference>
<dbReference type="AlphaFoldDB" id="A0A834IRS8"/>
<evidence type="ECO:0000313" key="5">
    <source>
        <dbReference type="EMBL" id="KAF7283792.1"/>
    </source>
</evidence>
<sequence>MGTANPSYKPSEGKREEFRKYLEKNGVMDALTKVLVNLYEEEKKPEDALEYIRDKLAVIAGIETYKQLQQKIAETEERVKDLEKQVQSVGETDIAVTDDSPTEQPTEEPQVMDSNDKVPAEKEPGEDINPEPEQ</sequence>
<evidence type="ECO:0000256" key="1">
    <source>
        <dbReference type="ARBA" id="ARBA00004123"/>
    </source>
</evidence>
<evidence type="ECO:0000256" key="3">
    <source>
        <dbReference type="ARBA" id="ARBA00023242"/>
    </source>
</evidence>
<dbReference type="GO" id="GO:0003713">
    <property type="term" value="F:transcription coactivator activity"/>
    <property type="evidence" value="ECO:0007669"/>
    <property type="project" value="InterPro"/>
</dbReference>
<dbReference type="PANTHER" id="PTHR13168">
    <property type="entry name" value="ASSOCIATE OF C-MYC AMY-1"/>
    <property type="match status" value="1"/>
</dbReference>
<dbReference type="PANTHER" id="PTHR13168:SF0">
    <property type="entry name" value="C-MYC-BINDING PROTEIN"/>
    <property type="match status" value="1"/>
</dbReference>
<name>A0A834IRS8_RHYFE</name>
<gene>
    <name evidence="5" type="ORF">GWI33_022832</name>
</gene>
<keyword evidence="6" id="KW-1185">Reference proteome</keyword>
<dbReference type="GO" id="GO:0005634">
    <property type="term" value="C:nucleus"/>
    <property type="evidence" value="ECO:0007669"/>
    <property type="project" value="UniProtKB-SubCell"/>
</dbReference>
<evidence type="ECO:0000313" key="6">
    <source>
        <dbReference type="Proteomes" id="UP000625711"/>
    </source>
</evidence>
<evidence type="ECO:0000256" key="2">
    <source>
        <dbReference type="ARBA" id="ARBA00009389"/>
    </source>
</evidence>
<evidence type="ECO:0000256" key="4">
    <source>
        <dbReference type="SAM" id="MobiDB-lite"/>
    </source>
</evidence>
<dbReference type="PRINTS" id="PR02028">
    <property type="entry name" value="CMYCBINDINGP"/>
</dbReference>
<comment type="caution">
    <text evidence="5">The sequence shown here is derived from an EMBL/GenBank/DDBJ whole genome shotgun (WGS) entry which is preliminary data.</text>
</comment>
<dbReference type="OrthoDB" id="524165at2759"/>
<dbReference type="Proteomes" id="UP000625711">
    <property type="component" value="Unassembled WGS sequence"/>
</dbReference>
<feature type="compositionally biased region" description="Basic and acidic residues" evidence="4">
    <location>
        <begin position="114"/>
        <end position="125"/>
    </location>
</feature>
<feature type="region of interest" description="Disordered" evidence="4">
    <location>
        <begin position="83"/>
        <end position="134"/>
    </location>
</feature>
<evidence type="ECO:0008006" key="7">
    <source>
        <dbReference type="Google" id="ProtNLM"/>
    </source>
</evidence>
<accession>A0A834IRS8</accession>